<keyword evidence="1" id="KW-0732">Signal</keyword>
<dbReference type="InterPro" id="IPR003715">
    <property type="entry name" value="Poly_export_N"/>
</dbReference>
<dbReference type="Gene3D" id="3.30.1950.10">
    <property type="entry name" value="wza like domain"/>
    <property type="match status" value="1"/>
</dbReference>
<evidence type="ECO:0000259" key="2">
    <source>
        <dbReference type="Pfam" id="PF02563"/>
    </source>
</evidence>
<dbReference type="PANTHER" id="PTHR33619:SF3">
    <property type="entry name" value="POLYSACCHARIDE EXPORT PROTEIN GFCE-RELATED"/>
    <property type="match status" value="1"/>
</dbReference>
<dbReference type="PANTHER" id="PTHR33619">
    <property type="entry name" value="POLYSACCHARIDE EXPORT PROTEIN GFCE-RELATED"/>
    <property type="match status" value="1"/>
</dbReference>
<feature type="domain" description="Polysaccharide export protein N-terminal" evidence="2">
    <location>
        <begin position="39"/>
        <end position="107"/>
    </location>
</feature>
<name>A0A9P1JXX6_9PROT</name>
<dbReference type="AlphaFoldDB" id="A0A9P1JXX6"/>
<dbReference type="EMBL" id="HE577329">
    <property type="protein sequence ID" value="CCD01795.1"/>
    <property type="molecule type" value="Genomic_DNA"/>
</dbReference>
<evidence type="ECO:0000313" key="4">
    <source>
        <dbReference type="Proteomes" id="UP000007319"/>
    </source>
</evidence>
<geneLocation type="plasmid" evidence="3 4">
    <name>AZOBR_p2</name>
</geneLocation>
<protein>
    <submittedName>
        <fullName evidence="3">Polysaccharide export protein</fullName>
    </submittedName>
</protein>
<gene>
    <name evidence="3" type="ORF">AZOBR_p260022</name>
</gene>
<dbReference type="GO" id="GO:0015159">
    <property type="term" value="F:polysaccharide transmembrane transporter activity"/>
    <property type="evidence" value="ECO:0007669"/>
    <property type="project" value="InterPro"/>
</dbReference>
<keyword evidence="4" id="KW-1185">Reference proteome</keyword>
<dbReference type="Proteomes" id="UP000007319">
    <property type="component" value="Plasmid AZOBR_p2"/>
</dbReference>
<evidence type="ECO:0000256" key="1">
    <source>
        <dbReference type="ARBA" id="ARBA00022729"/>
    </source>
</evidence>
<proteinExistence type="predicted"/>
<reference evidence="3 4" key="1">
    <citation type="journal article" date="2011" name="PLoS Genet.">
        <title>Azospirillum genomes reveal transition of bacteria from aquatic to terrestrial environments.</title>
        <authorList>
            <person name="Wisniewski-Dye F."/>
            <person name="Borziak K."/>
            <person name="Khalsa-Moyers G."/>
            <person name="Alexandre G."/>
            <person name="Sukharnikov L.O."/>
            <person name="Wuichet K."/>
            <person name="Hurst G.B."/>
            <person name="McDonald W.H."/>
            <person name="Robertson J.S."/>
            <person name="Barbe V."/>
            <person name="Calteau A."/>
            <person name="Rouy Z."/>
            <person name="Mangenot S."/>
            <person name="Prigent-Combaret C."/>
            <person name="Normand P."/>
            <person name="Boyer M."/>
            <person name="Siguier P."/>
            <person name="Dessaux Y."/>
            <person name="Elmerich C."/>
            <person name="Condemine G."/>
            <person name="Krishnen G."/>
            <person name="Kennedy I."/>
            <person name="Paterson A.H."/>
            <person name="Gonzalez V."/>
            <person name="Mavingui P."/>
            <person name="Zhulin I.B."/>
        </authorList>
    </citation>
    <scope>NUCLEOTIDE SEQUENCE [LARGE SCALE GENOMIC DNA]</scope>
    <source>
        <strain evidence="3 4">Sp245</strain>
    </source>
</reference>
<dbReference type="InterPro" id="IPR049712">
    <property type="entry name" value="Poly_export"/>
</dbReference>
<sequence length="357" mass="38026">MPQNRPSWATSNACPEKLLPDSAVPLHYNPVSEELPVPLSPGDQLDVRIHNDTALSGTFSVNMDGTLTIPFLKDVRVVGLTAEQVEAKVARALISAGLYHASTVRVSTKLKHWATIQVSVAGAVFQPGRALVGDRKPDGAVDQDLGDSTPGRYLSYAIKGAGGVRPDADLSRVQLTRGGATRVLDLTGIFTGSGMEDPPIMHGDQVFVPSSGCIHSDLVRPSQITPPGIRVFLSNLTQPAASNAQSAISTQATNVPYGTRLLHGAISANCVGGIRLTNASRSVVLATTNPVTRQTEVIERSVEELVRSKDRDTINPYLLPGDGIACYDSAVTNGRDVMRSLLETVVPIPVVRSITRW</sequence>
<keyword evidence="3" id="KW-0614">Plasmid</keyword>
<organism evidence="3 4">
    <name type="scientific">Azospirillum baldaniorum</name>
    <dbReference type="NCBI Taxonomy" id="1064539"/>
    <lineage>
        <taxon>Bacteria</taxon>
        <taxon>Pseudomonadati</taxon>
        <taxon>Pseudomonadota</taxon>
        <taxon>Alphaproteobacteria</taxon>
        <taxon>Rhodospirillales</taxon>
        <taxon>Azospirillaceae</taxon>
        <taxon>Azospirillum</taxon>
    </lineage>
</organism>
<evidence type="ECO:0000313" key="3">
    <source>
        <dbReference type="EMBL" id="CCD01795.1"/>
    </source>
</evidence>
<dbReference type="Pfam" id="PF02563">
    <property type="entry name" value="Poly_export"/>
    <property type="match status" value="1"/>
</dbReference>
<accession>A0A9P1JXX6</accession>
<dbReference type="KEGG" id="abs:AZOBR_p260022"/>
<dbReference type="Gene3D" id="3.10.560.10">
    <property type="entry name" value="Outer membrane lipoprotein wza domain like"/>
    <property type="match status" value="1"/>
</dbReference>